<dbReference type="RefSeq" id="WP_116879370.1">
    <property type="nucleotide sequence ID" value="NZ_QURB01000001.1"/>
</dbReference>
<gene>
    <name evidence="1" type="ORF">DXU93_00960</name>
</gene>
<reference evidence="1 2" key="1">
    <citation type="submission" date="2018-08" db="EMBL/GenBank/DDBJ databases">
        <title>The draft genome squence of Brumimicrobium sp. N62.</title>
        <authorList>
            <person name="Du Z.-J."/>
            <person name="Luo H.-R."/>
        </authorList>
    </citation>
    <scope>NUCLEOTIDE SEQUENCE [LARGE SCALE GENOMIC DNA]</scope>
    <source>
        <strain evidence="1 2">N62</strain>
    </source>
</reference>
<organism evidence="1 2">
    <name type="scientific">Brumimicrobium aurantiacum</name>
    <dbReference type="NCBI Taxonomy" id="1737063"/>
    <lineage>
        <taxon>Bacteria</taxon>
        <taxon>Pseudomonadati</taxon>
        <taxon>Bacteroidota</taxon>
        <taxon>Flavobacteriia</taxon>
        <taxon>Flavobacteriales</taxon>
        <taxon>Crocinitomicaceae</taxon>
        <taxon>Brumimicrobium</taxon>
    </lineage>
</organism>
<evidence type="ECO:0000313" key="2">
    <source>
        <dbReference type="Proteomes" id="UP000257127"/>
    </source>
</evidence>
<dbReference type="OrthoDB" id="1451563at2"/>
<name>A0A3E1F140_9FLAO</name>
<proteinExistence type="predicted"/>
<dbReference type="Proteomes" id="UP000257127">
    <property type="component" value="Unassembled WGS sequence"/>
</dbReference>
<evidence type="ECO:0000313" key="1">
    <source>
        <dbReference type="EMBL" id="RFC55534.1"/>
    </source>
</evidence>
<protein>
    <submittedName>
        <fullName evidence="1">Uncharacterized protein</fullName>
    </submittedName>
</protein>
<comment type="caution">
    <text evidence="1">The sequence shown here is derived from an EMBL/GenBank/DDBJ whole genome shotgun (WGS) entry which is preliminary data.</text>
</comment>
<accession>A0A3E1F140</accession>
<dbReference type="AlphaFoldDB" id="A0A3E1F140"/>
<keyword evidence="2" id="KW-1185">Reference proteome</keyword>
<dbReference type="EMBL" id="QURB01000001">
    <property type="protein sequence ID" value="RFC55534.1"/>
    <property type="molecule type" value="Genomic_DNA"/>
</dbReference>
<sequence length="222" mass="25628">MKGGEVFIVALVVLLSSCKQSNSNAEPWSKEALEVRANQHIDSSQWDKEMYQQDLDVYAQFNEVLNSYPLNKSPFPVAKYDYAVSSLPFTIESEKGNFKGVRIGEVVNENSEDVKVRLTLMVLTKDQNATENTVVESRNYPYLTAQGIITCYENTFDWVFSASPEDYAHLLVNMKLFDLRFGETIIIYPQENNAFYYDQIKDSPNNYDDFEMFKKKVLEQLK</sequence>
<dbReference type="PROSITE" id="PS51257">
    <property type="entry name" value="PROKAR_LIPOPROTEIN"/>
    <property type="match status" value="1"/>
</dbReference>